<dbReference type="Pfam" id="PF17481">
    <property type="entry name" value="Phage_sheath_domII"/>
    <property type="match status" value="1"/>
</dbReference>
<feature type="domain" description="Tail sheath protein C-terminal" evidence="4">
    <location>
        <begin position="337"/>
        <end position="438"/>
    </location>
</feature>
<organism evidence="6">
    <name type="scientific">Paenibacillus sp. BIHB 4019</name>
    <dbReference type="NCBI Taxonomy" id="1870819"/>
    <lineage>
        <taxon>Bacteria</taxon>
        <taxon>Bacillati</taxon>
        <taxon>Bacillota</taxon>
        <taxon>Bacilli</taxon>
        <taxon>Bacillales</taxon>
        <taxon>Paenibacillaceae</taxon>
        <taxon>Paenibacillus</taxon>
    </lineage>
</organism>
<evidence type="ECO:0000256" key="1">
    <source>
        <dbReference type="ARBA" id="ARBA00008005"/>
    </source>
</evidence>
<dbReference type="Gene3D" id="3.30.360.90">
    <property type="match status" value="1"/>
</dbReference>
<comment type="similarity">
    <text evidence="1">Belongs to the myoviridae tail sheath protein family.</text>
</comment>
<dbReference type="InterPro" id="IPR020287">
    <property type="entry name" value="Tail_sheath_C"/>
</dbReference>
<dbReference type="Gene3D" id="2.60.40.4290">
    <property type="match status" value="1"/>
</dbReference>
<dbReference type="Gene3D" id="3.40.50.11790">
    <property type="match status" value="1"/>
</dbReference>
<evidence type="ECO:0000259" key="5">
    <source>
        <dbReference type="Pfam" id="PF22671"/>
    </source>
</evidence>
<feature type="domain" description="Tail sheath protein subtilisin-like" evidence="2">
    <location>
        <begin position="181"/>
        <end position="329"/>
    </location>
</feature>
<evidence type="ECO:0000259" key="3">
    <source>
        <dbReference type="Pfam" id="PF17481"/>
    </source>
</evidence>
<dbReference type="InterPro" id="IPR035089">
    <property type="entry name" value="Phage_sheath_subtilisin"/>
</dbReference>
<dbReference type="Pfam" id="PF04984">
    <property type="entry name" value="Phage_sheath_1"/>
    <property type="match status" value="1"/>
</dbReference>
<dbReference type="AlphaFoldDB" id="A0A1B2DIQ8"/>
<dbReference type="EMBL" id="CP016808">
    <property type="protein sequence ID" value="ANY67579.1"/>
    <property type="molecule type" value="Genomic_DNA"/>
</dbReference>
<dbReference type="Pfam" id="PF17482">
    <property type="entry name" value="Phage_sheath_1C"/>
    <property type="match status" value="1"/>
</dbReference>
<feature type="domain" description="Tail sheath protein Gp18-like" evidence="5">
    <location>
        <begin position="33"/>
        <end position="90"/>
    </location>
</feature>
<dbReference type="Gene3D" id="3.30.1370.220">
    <property type="match status" value="1"/>
</dbReference>
<dbReference type="Gene3D" id="3.30.1490.360">
    <property type="match status" value="1"/>
</dbReference>
<evidence type="ECO:0000259" key="4">
    <source>
        <dbReference type="Pfam" id="PF17482"/>
    </source>
</evidence>
<evidence type="ECO:0000259" key="2">
    <source>
        <dbReference type="Pfam" id="PF04984"/>
    </source>
</evidence>
<dbReference type="InterPro" id="IPR035326">
    <property type="entry name" value="Beta_sandwich_Seath"/>
</dbReference>
<dbReference type="InterPro" id="IPR054564">
    <property type="entry name" value="Gp18_domIII_N"/>
</dbReference>
<gene>
    <name evidence="6" type="ORF">BBD42_14680</name>
</gene>
<protein>
    <submittedName>
        <fullName evidence="6">Phage tail sheath protein</fullName>
    </submittedName>
</protein>
<proteinExistence type="inferred from homology"/>
<evidence type="ECO:0000313" key="6">
    <source>
        <dbReference type="EMBL" id="ANY67579.1"/>
    </source>
</evidence>
<name>A0A1B2DIQ8_9BACL</name>
<dbReference type="Pfam" id="PF22671">
    <property type="entry name" value="Gp18_domIII_N"/>
    <property type="match status" value="1"/>
</dbReference>
<accession>A0A1B2DIQ8</accession>
<reference evidence="6" key="1">
    <citation type="submission" date="2016-08" db="EMBL/GenBank/DDBJ databases">
        <title>Complete Genome Seqeunce of Paenibacillus sp. BIHB 4019 from tea rhizoplane.</title>
        <authorList>
            <person name="Thakur R."/>
            <person name="Swarnkar M.K."/>
            <person name="Gulati A."/>
        </authorList>
    </citation>
    <scope>NUCLEOTIDE SEQUENCE [LARGE SCALE GENOMIC DNA]</scope>
    <source>
        <strain evidence="6">BIHB4019</strain>
    </source>
</reference>
<sequence>MAGGTWTTQTKARPGVYINFAAEPQSAANVGERGIVSTALTLNWGAPQTMISIKAGDDLRSVLGYDVTAPEMLLVREALKRAQTLLLYRLNAGTKATATIGSLVATAKFGGTRGNAITVSVQSNVDDEDQFDVVTYLAGEEVDSQTVAAIAGLESNRFVDFSGTGALVATAGTVLAGGANGTVTNQNHLDYLAAVELQEFNAVALVSGDSSLKSVYAAFARRLRENDGKKIQVVLANAALSDYEGIISVKNGVKLEDGTAVNAEQATVWVAAATSGASMSQSLTYSVYEGAVDADVRYSNSQIEQALRSGEFLFTPNGGRVIVEQDINSLVTYVPGKNPSFAKNRVIRVLDGIATDMKKLFETQYIGKIDNNPDGRSLFRSECVKYLTLLQDGNAIQNFNSQTDLTVEAGEASDSIVINVYIQPVDSIEKVYMKVTVK</sequence>
<dbReference type="RefSeq" id="WP_099518767.1">
    <property type="nucleotide sequence ID" value="NZ_CP016808.1"/>
</dbReference>
<feature type="domain" description="Phage tail sheath protein-like beta-sandwich" evidence="3">
    <location>
        <begin position="91"/>
        <end position="179"/>
    </location>
</feature>